<organism evidence="1 2">
    <name type="scientific">Deinococcus indicus</name>
    <dbReference type="NCBI Taxonomy" id="223556"/>
    <lineage>
        <taxon>Bacteria</taxon>
        <taxon>Thermotogati</taxon>
        <taxon>Deinococcota</taxon>
        <taxon>Deinococci</taxon>
        <taxon>Deinococcales</taxon>
        <taxon>Deinococcaceae</taxon>
        <taxon>Deinococcus</taxon>
    </lineage>
</organism>
<comment type="caution">
    <text evidence="1">The sequence shown here is derived from an EMBL/GenBank/DDBJ whole genome shotgun (WGS) entry which is preliminary data.</text>
</comment>
<dbReference type="RefSeq" id="WP_088250212.1">
    <property type="nucleotide sequence ID" value="NZ_BNAM01000012.1"/>
</dbReference>
<keyword evidence="2" id="KW-1185">Reference proteome</keyword>
<evidence type="ECO:0000313" key="1">
    <source>
        <dbReference type="EMBL" id="OWL93596.1"/>
    </source>
</evidence>
<gene>
    <name evidence="1" type="ORF">CBQ26_19165</name>
</gene>
<dbReference type="Proteomes" id="UP000197208">
    <property type="component" value="Unassembled WGS sequence"/>
</dbReference>
<dbReference type="EMBL" id="NHMK01000033">
    <property type="protein sequence ID" value="OWL93596.1"/>
    <property type="molecule type" value="Genomic_DNA"/>
</dbReference>
<dbReference type="AlphaFoldDB" id="A0A246BEF3"/>
<sequence>MQKLGLYALTGILGFALIFALLPGANRATVPTGAVLSGVQLTLYPSRDPDAVWQFRAGQVTNDPLISETRLTDLGQGQRLLRERDASGRLTGRQTLDATLSAPDLTIDGQDNMTTRQARITLVQQCADIDLTGTEQTPVKIEQGSGFSAPVAELDSPLMTGHVEKLRMSFDFNIEDSDNANSTWQYDLDGKERCENGRRVPGA</sequence>
<accession>A0A246BEF3</accession>
<proteinExistence type="predicted"/>
<protein>
    <recommendedName>
        <fullName evidence="3">LPS export ABC transporter periplasmic protein LptC</fullName>
    </recommendedName>
</protein>
<evidence type="ECO:0000313" key="2">
    <source>
        <dbReference type="Proteomes" id="UP000197208"/>
    </source>
</evidence>
<dbReference type="OrthoDB" id="65878at2"/>
<evidence type="ECO:0008006" key="3">
    <source>
        <dbReference type="Google" id="ProtNLM"/>
    </source>
</evidence>
<reference evidence="1 2" key="1">
    <citation type="submission" date="2017-05" db="EMBL/GenBank/DDBJ databases">
        <title>De novo genome assembly of Deniococcus indicus strain DR1.</title>
        <authorList>
            <person name="Chauhan D."/>
            <person name="Yennamalli R.M."/>
            <person name="Priyadarshini R."/>
        </authorList>
    </citation>
    <scope>NUCLEOTIDE SEQUENCE [LARGE SCALE GENOMIC DNA]</scope>
    <source>
        <strain evidence="1 2">DR1</strain>
    </source>
</reference>
<name>A0A246BEF3_9DEIO</name>